<dbReference type="Pfam" id="PF03464">
    <property type="entry name" value="eRF1_2"/>
    <property type="match status" value="1"/>
</dbReference>
<protein>
    <submittedName>
        <fullName evidence="2">Peptide chain release factor 1 eRF1</fullName>
    </submittedName>
</protein>
<name>A0A1V0SB02_9VIRU</name>
<dbReference type="Gene3D" id="3.30.420.60">
    <property type="entry name" value="eRF1 domain 2"/>
    <property type="match status" value="1"/>
</dbReference>
<feature type="domain" description="eRF1" evidence="1">
    <location>
        <begin position="32"/>
        <end position="145"/>
    </location>
</feature>
<organism evidence="2">
    <name type="scientific">Catovirus CTV1</name>
    <dbReference type="NCBI Taxonomy" id="1977631"/>
    <lineage>
        <taxon>Viruses</taxon>
        <taxon>Varidnaviria</taxon>
        <taxon>Bamfordvirae</taxon>
        <taxon>Nucleocytoviricota</taxon>
        <taxon>Megaviricetes</taxon>
        <taxon>Imitervirales</taxon>
        <taxon>Mimiviridae</taxon>
        <taxon>Klosneuvirinae</taxon>
        <taxon>Catovirus</taxon>
    </lineage>
</organism>
<accession>A0A1V0SB02</accession>
<reference evidence="2" key="1">
    <citation type="journal article" date="2017" name="Science">
        <title>Giant viruses with an expanded complement of translation system components.</title>
        <authorList>
            <person name="Schulz F."/>
            <person name="Yutin N."/>
            <person name="Ivanova N.N."/>
            <person name="Ortega D.R."/>
            <person name="Lee T.K."/>
            <person name="Vierheilig J."/>
            <person name="Daims H."/>
            <person name="Horn M."/>
            <person name="Wagner M."/>
            <person name="Jensen G.J."/>
            <person name="Kyrpides N.C."/>
            <person name="Koonin E.V."/>
            <person name="Woyke T."/>
        </authorList>
    </citation>
    <scope>NUCLEOTIDE SEQUENCE</scope>
    <source>
        <strain evidence="2">CTV1</strain>
    </source>
</reference>
<proteinExistence type="predicted"/>
<dbReference type="EMBL" id="KY684083">
    <property type="protein sequence ID" value="ARF08895.1"/>
    <property type="molecule type" value="Genomic_DNA"/>
</dbReference>
<dbReference type="PANTHER" id="PTHR10113">
    <property type="entry name" value="PEPTIDE CHAIN RELEASE FACTOR SUBUNIT 1"/>
    <property type="match status" value="1"/>
</dbReference>
<evidence type="ECO:0000259" key="1">
    <source>
        <dbReference type="Pfam" id="PF03464"/>
    </source>
</evidence>
<dbReference type="InterPro" id="IPR029064">
    <property type="entry name" value="Ribosomal_eL30-like_sf"/>
</dbReference>
<sequence length="231" mass="26849">MYKSSTKYGICLVSGKEFRCYVLQISGDHREFKLLRSDDQKIMNKHKTGGQSAVRFQRLRDIQIDHYIKHIVDNILVSYFNKDTQNYFVEKIIIAGPGSIKHDIVQTDIFKQYFSNKLLKIVNTSEITDETINNVYENCYDLLEDKETIKSKKIIQVIDNLIKIDADKLVFGYDEVITALKSKSLKTIIISKLLDNKISSEIESYNDYKCEIVTANDEIKNYGNMVGIKWY</sequence>
<dbReference type="InterPro" id="IPR042226">
    <property type="entry name" value="eFR1_2_sf"/>
</dbReference>
<gene>
    <name evidence="2" type="ORF">Catovirus_1_945</name>
</gene>
<dbReference type="InterPro" id="IPR004403">
    <property type="entry name" value="Peptide_chain-rel_eRF1/aRF1"/>
</dbReference>
<evidence type="ECO:0000313" key="2">
    <source>
        <dbReference type="EMBL" id="ARF08895.1"/>
    </source>
</evidence>
<dbReference type="SUPFAM" id="SSF53137">
    <property type="entry name" value="Translational machinery components"/>
    <property type="match status" value="1"/>
</dbReference>
<dbReference type="InterPro" id="IPR005141">
    <property type="entry name" value="eRF1_2"/>
</dbReference>
<dbReference type="Gene3D" id="3.30.1330.30">
    <property type="match status" value="1"/>
</dbReference>
<dbReference type="SUPFAM" id="SSF55315">
    <property type="entry name" value="L30e-like"/>
    <property type="match status" value="1"/>
</dbReference>